<dbReference type="GO" id="GO:0008574">
    <property type="term" value="F:plus-end-directed microtubule motor activity"/>
    <property type="evidence" value="ECO:0007669"/>
    <property type="project" value="TreeGrafter"/>
</dbReference>
<dbReference type="PANTHER" id="PTHR47970">
    <property type="entry name" value="KINESIN-LIKE PROTEIN KIF11"/>
    <property type="match status" value="1"/>
</dbReference>
<evidence type="ECO:0000256" key="4">
    <source>
        <dbReference type="ARBA" id="ARBA00023212"/>
    </source>
</evidence>
<dbReference type="Gene3D" id="3.40.850.10">
    <property type="entry name" value="Kinesin motor domain"/>
    <property type="match status" value="1"/>
</dbReference>
<keyword evidence="4" id="KW-0206">Cytoskeleton</keyword>
<dbReference type="InterPro" id="IPR027417">
    <property type="entry name" value="P-loop_NTPase"/>
</dbReference>
<dbReference type="GO" id="GO:0008017">
    <property type="term" value="F:microtubule binding"/>
    <property type="evidence" value="ECO:0007669"/>
    <property type="project" value="InterPro"/>
</dbReference>
<dbReference type="STRING" id="981085.W9R186"/>
<dbReference type="SUPFAM" id="SSF52540">
    <property type="entry name" value="P-loop containing nucleoside triphosphate hydrolases"/>
    <property type="match status" value="1"/>
</dbReference>
<dbReference type="Pfam" id="PF00225">
    <property type="entry name" value="Kinesin"/>
    <property type="match status" value="1"/>
</dbReference>
<evidence type="ECO:0000256" key="1">
    <source>
        <dbReference type="ARBA" id="ARBA00004245"/>
    </source>
</evidence>
<keyword evidence="2" id="KW-0963">Cytoplasm</keyword>
<keyword evidence="8" id="KW-1185">Reference proteome</keyword>
<dbReference type="eggNOG" id="KOG0243">
    <property type="taxonomic scope" value="Eukaryota"/>
</dbReference>
<sequence>MKARPGLLFQNTHAHLPLLVCLLDNFKKKETLPFDRGFSIVPKSNYSSSKKENGNTSAVLVICLVVAGAEKVDAQNFAWQLRKRKLAKREVRQIFDTLEAQSAGYNVKVTFLEHYNEEITDLLAPDDNSRSAAVEDRQKKVISLMEDGKGCVVVRGLEEERYGTFSFRIICALG</sequence>
<feature type="domain" description="Kinesin motor" evidence="6">
    <location>
        <begin position="1"/>
        <end position="174"/>
    </location>
</feature>
<dbReference type="EMBL" id="KE344020">
    <property type="protein sequence ID" value="EXB51079.1"/>
    <property type="molecule type" value="Genomic_DNA"/>
</dbReference>
<dbReference type="Proteomes" id="UP000030645">
    <property type="component" value="Unassembled WGS sequence"/>
</dbReference>
<dbReference type="GO" id="GO:0005524">
    <property type="term" value="F:ATP binding"/>
    <property type="evidence" value="ECO:0007669"/>
    <property type="project" value="InterPro"/>
</dbReference>
<comment type="subcellular location">
    <subcellularLocation>
        <location evidence="1">Cytoplasm</location>
        <location evidence="1">Cytoskeleton</location>
    </subcellularLocation>
</comment>
<dbReference type="GO" id="GO:0072686">
    <property type="term" value="C:mitotic spindle"/>
    <property type="evidence" value="ECO:0007669"/>
    <property type="project" value="TreeGrafter"/>
</dbReference>
<evidence type="ECO:0000259" key="6">
    <source>
        <dbReference type="PROSITE" id="PS50067"/>
    </source>
</evidence>
<evidence type="ECO:0000256" key="2">
    <source>
        <dbReference type="ARBA" id="ARBA00022490"/>
    </source>
</evidence>
<organism evidence="7 8">
    <name type="scientific">Morus notabilis</name>
    <dbReference type="NCBI Taxonomy" id="981085"/>
    <lineage>
        <taxon>Eukaryota</taxon>
        <taxon>Viridiplantae</taxon>
        <taxon>Streptophyta</taxon>
        <taxon>Embryophyta</taxon>
        <taxon>Tracheophyta</taxon>
        <taxon>Spermatophyta</taxon>
        <taxon>Magnoliopsida</taxon>
        <taxon>eudicotyledons</taxon>
        <taxon>Gunneridae</taxon>
        <taxon>Pentapetalae</taxon>
        <taxon>rosids</taxon>
        <taxon>fabids</taxon>
        <taxon>Rosales</taxon>
        <taxon>Moraceae</taxon>
        <taxon>Moreae</taxon>
        <taxon>Morus</taxon>
    </lineage>
</organism>
<dbReference type="InterPro" id="IPR047149">
    <property type="entry name" value="KIF11-like"/>
</dbReference>
<keyword evidence="3" id="KW-0505">Motor protein</keyword>
<accession>W9R186</accession>
<dbReference type="InterPro" id="IPR036961">
    <property type="entry name" value="Kinesin_motor_dom_sf"/>
</dbReference>
<dbReference type="PROSITE" id="PS50067">
    <property type="entry name" value="KINESIN_MOTOR_2"/>
    <property type="match status" value="1"/>
</dbReference>
<dbReference type="GO" id="GO:0090307">
    <property type="term" value="P:mitotic spindle assembly"/>
    <property type="evidence" value="ECO:0007669"/>
    <property type="project" value="TreeGrafter"/>
</dbReference>
<evidence type="ECO:0000313" key="7">
    <source>
        <dbReference type="EMBL" id="EXB51079.1"/>
    </source>
</evidence>
<reference evidence="8" key="1">
    <citation type="submission" date="2013-01" db="EMBL/GenBank/DDBJ databases">
        <title>Draft Genome Sequence of a Mulberry Tree, Morus notabilis C.K. Schneid.</title>
        <authorList>
            <person name="He N."/>
            <person name="Zhao S."/>
        </authorList>
    </citation>
    <scope>NUCLEOTIDE SEQUENCE</scope>
</reference>
<evidence type="ECO:0000256" key="5">
    <source>
        <dbReference type="PROSITE-ProRule" id="PRU00283"/>
    </source>
</evidence>
<dbReference type="GO" id="GO:0007018">
    <property type="term" value="P:microtubule-based movement"/>
    <property type="evidence" value="ECO:0007669"/>
    <property type="project" value="InterPro"/>
</dbReference>
<evidence type="ECO:0000313" key="8">
    <source>
        <dbReference type="Proteomes" id="UP000030645"/>
    </source>
</evidence>
<evidence type="ECO:0000256" key="3">
    <source>
        <dbReference type="ARBA" id="ARBA00023175"/>
    </source>
</evidence>
<dbReference type="InterPro" id="IPR001752">
    <property type="entry name" value="Kinesin_motor_dom"/>
</dbReference>
<proteinExistence type="inferred from homology"/>
<dbReference type="AlphaFoldDB" id="W9R186"/>
<gene>
    <name evidence="7" type="ORF">L484_023782</name>
</gene>
<name>W9R186_9ROSA</name>
<dbReference type="GO" id="GO:0051231">
    <property type="term" value="P:spindle elongation"/>
    <property type="evidence" value="ECO:0007669"/>
    <property type="project" value="TreeGrafter"/>
</dbReference>
<comment type="caution">
    <text evidence="5">Lacks conserved residue(s) required for the propagation of feature annotation.</text>
</comment>
<protein>
    <submittedName>
        <fullName evidence="7">Putative 125 kDa kinesin-related protein</fullName>
    </submittedName>
</protein>
<dbReference type="PANTHER" id="PTHR47970:SF32">
    <property type="entry name" value="KINESIN-LIKE PROTEIN KIN-5B"/>
    <property type="match status" value="1"/>
</dbReference>
<dbReference type="GO" id="GO:0005876">
    <property type="term" value="C:spindle microtubule"/>
    <property type="evidence" value="ECO:0007669"/>
    <property type="project" value="TreeGrafter"/>
</dbReference>
<comment type="similarity">
    <text evidence="5">Belongs to the TRAFAC class myosin-kinesin ATPase superfamily. Kinesin family.</text>
</comment>